<keyword evidence="3" id="KW-0479">Metal-binding</keyword>
<evidence type="ECO:0000313" key="12">
    <source>
        <dbReference type="Proteomes" id="UP000198756"/>
    </source>
</evidence>
<accession>A0A1G5X8Y7</accession>
<dbReference type="STRING" id="279824.SAMN03080617_01612"/>
<dbReference type="GO" id="GO:0006508">
    <property type="term" value="P:proteolysis"/>
    <property type="evidence" value="ECO:0007669"/>
    <property type="project" value="UniProtKB-KW"/>
</dbReference>
<keyword evidence="4" id="KW-0732">Signal</keyword>
<dbReference type="Pfam" id="PF18962">
    <property type="entry name" value="Por_Secre_tail"/>
    <property type="match status" value="1"/>
</dbReference>
<dbReference type="InterPro" id="IPR026444">
    <property type="entry name" value="Secre_tail"/>
</dbReference>
<dbReference type="InterPro" id="IPR013783">
    <property type="entry name" value="Ig-like_fold"/>
</dbReference>
<dbReference type="SUPFAM" id="SSF55486">
    <property type="entry name" value="Metalloproteases ('zincins'), catalytic domain"/>
    <property type="match status" value="1"/>
</dbReference>
<name>A0A1G5X8Y7_9BACT</name>
<evidence type="ECO:0000256" key="8">
    <source>
        <dbReference type="ARBA" id="ARBA00023157"/>
    </source>
</evidence>
<comment type="similarity">
    <text evidence="1">Belongs to the peptidase M43B family.</text>
</comment>
<protein>
    <submittedName>
        <fullName evidence="11">Por secretion system C-terminal sorting domain-containing protein</fullName>
    </submittedName>
</protein>
<dbReference type="GO" id="GO:0046872">
    <property type="term" value="F:metal ion binding"/>
    <property type="evidence" value="ECO:0007669"/>
    <property type="project" value="UniProtKB-KW"/>
</dbReference>
<evidence type="ECO:0000256" key="2">
    <source>
        <dbReference type="ARBA" id="ARBA00022670"/>
    </source>
</evidence>
<feature type="domain" description="Peptidase M43 pregnancy-associated plasma-A" evidence="9">
    <location>
        <begin position="198"/>
        <end position="344"/>
    </location>
</feature>
<reference evidence="12" key="1">
    <citation type="submission" date="2016-10" db="EMBL/GenBank/DDBJ databases">
        <authorList>
            <person name="Varghese N."/>
            <person name="Submissions S."/>
        </authorList>
    </citation>
    <scope>NUCLEOTIDE SEQUENCE [LARGE SCALE GENOMIC DNA]</scope>
    <source>
        <strain evidence="12">DSM 22703</strain>
    </source>
</reference>
<keyword evidence="8" id="KW-1015">Disulfide bond</keyword>
<keyword evidence="2" id="KW-0645">Protease</keyword>
<keyword evidence="12" id="KW-1185">Reference proteome</keyword>
<keyword evidence="7" id="KW-0482">Metalloprotease</keyword>
<evidence type="ECO:0000313" key="11">
    <source>
        <dbReference type="EMBL" id="SDA66899.1"/>
    </source>
</evidence>
<dbReference type="Gene3D" id="3.40.390.10">
    <property type="entry name" value="Collagenase (Catalytic Domain)"/>
    <property type="match status" value="1"/>
</dbReference>
<evidence type="ECO:0000256" key="7">
    <source>
        <dbReference type="ARBA" id="ARBA00023049"/>
    </source>
</evidence>
<dbReference type="Pfam" id="PF05572">
    <property type="entry name" value="Peptidase_M43"/>
    <property type="match status" value="1"/>
</dbReference>
<dbReference type="NCBIfam" id="TIGR04183">
    <property type="entry name" value="Por_Secre_tail"/>
    <property type="match status" value="1"/>
</dbReference>
<dbReference type="CDD" id="cd04275">
    <property type="entry name" value="ZnMc_pappalysin_like"/>
    <property type="match status" value="1"/>
</dbReference>
<evidence type="ECO:0000256" key="5">
    <source>
        <dbReference type="ARBA" id="ARBA00022801"/>
    </source>
</evidence>
<feature type="domain" description="Secretion system C-terminal sorting" evidence="10">
    <location>
        <begin position="947"/>
        <end position="1022"/>
    </location>
</feature>
<evidence type="ECO:0000259" key="9">
    <source>
        <dbReference type="Pfam" id="PF05572"/>
    </source>
</evidence>
<dbReference type="InterPro" id="IPR008754">
    <property type="entry name" value="Peptidase_M43"/>
</dbReference>
<dbReference type="Proteomes" id="UP000198756">
    <property type="component" value="Unassembled WGS sequence"/>
</dbReference>
<proteinExistence type="inferred from homology"/>
<dbReference type="PANTHER" id="PTHR47466">
    <property type="match status" value="1"/>
</dbReference>
<dbReference type="RefSeq" id="WP_092729433.1">
    <property type="nucleotide sequence ID" value="NZ_FMXE01000009.1"/>
</dbReference>
<keyword evidence="5" id="KW-0378">Hydrolase</keyword>
<dbReference type="Gene3D" id="2.60.40.10">
    <property type="entry name" value="Immunoglobulins"/>
    <property type="match status" value="1"/>
</dbReference>
<dbReference type="InterPro" id="IPR024079">
    <property type="entry name" value="MetalloPept_cat_dom_sf"/>
</dbReference>
<organism evidence="11 12">
    <name type="scientific">Algoriphagus alkaliphilus</name>
    <dbReference type="NCBI Taxonomy" id="279824"/>
    <lineage>
        <taxon>Bacteria</taxon>
        <taxon>Pseudomonadati</taxon>
        <taxon>Bacteroidota</taxon>
        <taxon>Cytophagia</taxon>
        <taxon>Cytophagales</taxon>
        <taxon>Cyclobacteriaceae</taxon>
        <taxon>Algoriphagus</taxon>
    </lineage>
</organism>
<dbReference type="GO" id="GO:0008237">
    <property type="term" value="F:metallopeptidase activity"/>
    <property type="evidence" value="ECO:0007669"/>
    <property type="project" value="UniProtKB-KW"/>
</dbReference>
<dbReference type="EMBL" id="FMXE01000009">
    <property type="protein sequence ID" value="SDA66899.1"/>
    <property type="molecule type" value="Genomic_DNA"/>
</dbReference>
<evidence type="ECO:0000256" key="3">
    <source>
        <dbReference type="ARBA" id="ARBA00022723"/>
    </source>
</evidence>
<dbReference type="PANTHER" id="PTHR47466:SF1">
    <property type="entry name" value="METALLOPROTEASE MEP1 (AFU_ORTHOLOGUE AFUA_1G07730)-RELATED"/>
    <property type="match status" value="1"/>
</dbReference>
<gene>
    <name evidence="11" type="ORF">SAMN03080617_01612</name>
</gene>
<dbReference type="AlphaFoldDB" id="A0A1G5X8Y7"/>
<evidence type="ECO:0000259" key="10">
    <source>
        <dbReference type="Pfam" id="PF18962"/>
    </source>
</evidence>
<keyword evidence="6" id="KW-0862">Zinc</keyword>
<evidence type="ECO:0000256" key="4">
    <source>
        <dbReference type="ARBA" id="ARBA00022729"/>
    </source>
</evidence>
<sequence length="1023" mass="113424">MRKGLRFFGVILFLLGLLFFSTSAYGQKITTLDVTQNFGSVSSHTHSEKCAHSLIETMIEKEMGYFGSKAFFEDWINTKIQIKQSTPQILRTQEGPRLIPIVVHVIHNGSSVGSGANIPDSQIFEQIRILNEDFRRLNADANRTPAEFLPVAADSNIEFVLAKQDPNGLPTTGIVRLLGTKNAYDPNTDATLIGQLSQWNPEEYLNMYVVPLVQPFIGYASFPISNLPGLNFSPTPSIIDGVTIDYRFFGVGGNATSASRGRTATHEVGHFFGLRHIWGDGGCGVDDFVTDTPLQDNSNNVCNANPSRFSCESNDMIQNYMDYTPDACMNLFTRGQVDRFNIVLANSPRRVTLVNNRATQNPILSDRDLALFRIIQPVDALCELIISPQVEVLNAGSMNVTSARIEFIRNGTVVESRRFTFNLKTGEKAILTFSPIELAVGNNQLEFKITQVNDQTDQNAENNSKTSSPVLQGEINLPYTFSVQNFPSDWVINNPDQSFTWERRNVTINGQIQPVVFIRHYEYEGPGQLDYFISPIVDLAKYPNAQLAFEVAHAPYNQAGFQDELIISVSEDCGSNFDLVNVNYRKSGTRLETSAPTLDEFIPSSNAQFRTELFNLKDFQALGKVRISIATRNSYGNNIYLRNIRILPSEELRYDVKVEEILKPTPISSGNHKEELIRVSNTGNLPFSKFLFTRTTNSLISETYLVSEINLAPGEKLDLDINNSTNDGKNRLRYSTREANFDQNPKVPFILSRYHLENPDTIPVPWRQNFNISTNLSPWLTINPENDLPSWTIVPITNGTGSNNVARLENGIAGNSYWLGSPSFDLRGTRQASVFFDLAAGQVGHSTRLSLLASSDGGITYSAVWSAVGQELATVSAGGANPNSSGDYKRIFVNLTPFAGANASAVRLAFVLNIEGSTNGPVYLDNIELFLNANPNPVIPGQGSSILFPNPAREFFNLAFNLPVREEVTVQVISATGAVVHEVAYPGTLNQTYTFSTQLFSTGVYIIRINSNSLQEIKRLIIN</sequence>
<dbReference type="OrthoDB" id="6278496at2"/>
<evidence type="ECO:0000256" key="6">
    <source>
        <dbReference type="ARBA" id="ARBA00022833"/>
    </source>
</evidence>
<evidence type="ECO:0000256" key="1">
    <source>
        <dbReference type="ARBA" id="ARBA00008721"/>
    </source>
</evidence>